<reference evidence="4" key="2">
    <citation type="submission" date="2021-03" db="UniProtKB">
        <authorList>
            <consortium name="EnsemblPlants"/>
        </authorList>
    </citation>
    <scope>IDENTIFICATION</scope>
</reference>
<dbReference type="Pfam" id="PF13812">
    <property type="entry name" value="PPR_3"/>
    <property type="match status" value="1"/>
</dbReference>
<organism evidence="4 5">
    <name type="scientific">Cannabis sativa</name>
    <name type="common">Hemp</name>
    <name type="synonym">Marijuana</name>
    <dbReference type="NCBI Taxonomy" id="3483"/>
    <lineage>
        <taxon>Eukaryota</taxon>
        <taxon>Viridiplantae</taxon>
        <taxon>Streptophyta</taxon>
        <taxon>Embryophyta</taxon>
        <taxon>Tracheophyta</taxon>
        <taxon>Spermatophyta</taxon>
        <taxon>Magnoliopsida</taxon>
        <taxon>eudicotyledons</taxon>
        <taxon>Gunneridae</taxon>
        <taxon>Pentapetalae</taxon>
        <taxon>rosids</taxon>
        <taxon>fabids</taxon>
        <taxon>Rosales</taxon>
        <taxon>Cannabaceae</taxon>
        <taxon>Cannabis</taxon>
    </lineage>
</organism>
<dbReference type="EMBL" id="UZAU01000655">
    <property type="status" value="NOT_ANNOTATED_CDS"/>
    <property type="molecule type" value="Genomic_DNA"/>
</dbReference>
<dbReference type="Gramene" id="evm.model.07.1112">
    <property type="protein sequence ID" value="cds.evm.model.07.1112"/>
    <property type="gene ID" value="evm.TU.07.1112"/>
</dbReference>
<protein>
    <recommendedName>
        <fullName evidence="6">Pentatricopeptide repeat-containing protein</fullName>
    </recommendedName>
</protein>
<feature type="repeat" description="PPR" evidence="3">
    <location>
        <begin position="273"/>
        <end position="307"/>
    </location>
</feature>
<dbReference type="Pfam" id="PF01535">
    <property type="entry name" value="PPR"/>
    <property type="match status" value="2"/>
</dbReference>
<sequence length="553" mass="63142">MLSKLQRATTLLSTPKPNTNTNALRRYLFLNSLCTNTDSTQLTESPELPSWVKAVPSKTATGEDDNAEDDDFVIPSLAQWVESPSRRLVELEARKQLLNEITESDIDKLSNILKQRYASPKEVAQALDGCDLNLSDSLVEQVLKRFSNCWVSAFGFFTWAGIQTGYRHSPESYNLMVDILGKADEFKHMWELIEVMSSLDGYISLVTMAKVIRRLARAHLYEEAIAAFKGMERLGISKDVLGLNILLDTLVKENSVEHAQEVFLEFRDVILVNTASFNILVHGWCKVRKFDTARTVMEDMEKNGYQPNAFTYTCFIESYCREKDFRNVDAILDEMKAKDCAPTVVTYTIIMHALGKAKQINEAVEIYGKMKKDGCIPDSSFFNSLIFILGKAGRLKDAEDVFDDMSKQGATPDVVTYNTLISCYCDHSQEEKALKLLKKMEDESCKPDLKTYAALLKMCCKKRRMKVLHFLLNHMFDNDISIEFSTYYILISGLCKSGRVEYAYSFFKEMISKDMIPQDSVYNRLKKELEAKNMVKEKEDIEKLFLRISKTIA</sequence>
<keyword evidence="2" id="KW-0677">Repeat</keyword>
<dbReference type="AlphaFoldDB" id="A0A803Q1C4"/>
<feature type="repeat" description="PPR" evidence="3">
    <location>
        <begin position="413"/>
        <end position="447"/>
    </location>
</feature>
<feature type="repeat" description="PPR" evidence="3">
    <location>
        <begin position="378"/>
        <end position="412"/>
    </location>
</feature>
<dbReference type="InterPro" id="IPR011990">
    <property type="entry name" value="TPR-like_helical_dom_sf"/>
</dbReference>
<keyword evidence="5" id="KW-1185">Reference proteome</keyword>
<dbReference type="Proteomes" id="UP000596661">
    <property type="component" value="Chromosome 7"/>
</dbReference>
<dbReference type="InterPro" id="IPR002885">
    <property type="entry name" value="PPR_rpt"/>
</dbReference>
<dbReference type="EnsemblPlants" id="evm.model.07.1112">
    <property type="protein sequence ID" value="cds.evm.model.07.1112"/>
    <property type="gene ID" value="evm.TU.07.1112"/>
</dbReference>
<evidence type="ECO:0000256" key="2">
    <source>
        <dbReference type="ARBA" id="ARBA00022737"/>
    </source>
</evidence>
<evidence type="ECO:0000256" key="1">
    <source>
        <dbReference type="ARBA" id="ARBA00007626"/>
    </source>
</evidence>
<proteinExistence type="inferred from homology"/>
<dbReference type="Gene3D" id="1.25.40.10">
    <property type="entry name" value="Tetratricopeptide repeat domain"/>
    <property type="match status" value="3"/>
</dbReference>
<dbReference type="OMA" id="FIEAYCH"/>
<dbReference type="Pfam" id="PF13041">
    <property type="entry name" value="PPR_2"/>
    <property type="match status" value="2"/>
</dbReference>
<feature type="repeat" description="PPR" evidence="3">
    <location>
        <begin position="483"/>
        <end position="517"/>
    </location>
</feature>
<comment type="similarity">
    <text evidence="1">Belongs to the PPR family. P subfamily.</text>
</comment>
<feature type="repeat" description="PPR" evidence="3">
    <location>
        <begin position="308"/>
        <end position="342"/>
    </location>
</feature>
<accession>A0A803Q1C4</accession>
<dbReference type="PROSITE" id="PS51375">
    <property type="entry name" value="PPR"/>
    <property type="match status" value="6"/>
</dbReference>
<dbReference type="OrthoDB" id="185373at2759"/>
<evidence type="ECO:0000313" key="4">
    <source>
        <dbReference type="EnsemblPlants" id="cds.evm.model.07.1112"/>
    </source>
</evidence>
<dbReference type="PANTHER" id="PTHR47447:SF28">
    <property type="entry name" value="PENTACOTRIPEPTIDE-REPEAT REGION OF PRORP DOMAIN-CONTAINING PROTEIN"/>
    <property type="match status" value="1"/>
</dbReference>
<dbReference type="NCBIfam" id="TIGR00756">
    <property type="entry name" value="PPR"/>
    <property type="match status" value="6"/>
</dbReference>
<evidence type="ECO:0000313" key="5">
    <source>
        <dbReference type="Proteomes" id="UP000596661"/>
    </source>
</evidence>
<feature type="repeat" description="PPR" evidence="3">
    <location>
        <begin position="343"/>
        <end position="377"/>
    </location>
</feature>
<reference evidence="4" key="1">
    <citation type="submission" date="2018-11" db="EMBL/GenBank/DDBJ databases">
        <authorList>
            <person name="Grassa J C."/>
        </authorList>
    </citation>
    <scope>NUCLEOTIDE SEQUENCE [LARGE SCALE GENOMIC DNA]</scope>
</reference>
<dbReference type="PANTHER" id="PTHR47447">
    <property type="entry name" value="OS03G0856100 PROTEIN"/>
    <property type="match status" value="1"/>
</dbReference>
<evidence type="ECO:0000256" key="3">
    <source>
        <dbReference type="PROSITE-ProRule" id="PRU00708"/>
    </source>
</evidence>
<name>A0A803Q1C4_CANSA</name>
<evidence type="ECO:0008006" key="6">
    <source>
        <dbReference type="Google" id="ProtNLM"/>
    </source>
</evidence>
<dbReference type="Pfam" id="PF12854">
    <property type="entry name" value="PPR_1"/>
    <property type="match status" value="1"/>
</dbReference>